<evidence type="ECO:0000256" key="1">
    <source>
        <dbReference type="SAM" id="MobiDB-lite"/>
    </source>
</evidence>
<evidence type="ECO:0000313" key="3">
    <source>
        <dbReference type="Proteomes" id="UP000299102"/>
    </source>
</evidence>
<sequence length="343" mass="37929">MSANYSSRLRAEARPPKTLLSRAGRKTKKSEMPRIRRGREMVETRIDMETRVGIEIENHSAIGTEKKTKLKPGSIENRVGSNARTVPFCDCHANTALRIANRAGAPNDHLSLYVRTRGGYLRPFNPNDRSAGCDKLGESNERTPIFRYTNKKKTGITQPGPASARRPRAVTLSARGFDRFRLDLVINPNFVLAFRPGTVLDSNPDPILGFDPGFVLNFGPEIEILLADKRHALRANGSRPAPAFLSASGTGSPETRRRWAARPANVACLQSPECLFIFRLVRLIIGPRRGSGAKLERAIQSAARGRDCTQTAAVDGCSNICREDFLRGRIIGREGTRRHFSGE</sequence>
<name>A0A4C1UZU3_EUMVA</name>
<dbReference type="Proteomes" id="UP000299102">
    <property type="component" value="Unassembled WGS sequence"/>
</dbReference>
<dbReference type="EMBL" id="BGZK01000247">
    <property type="protein sequence ID" value="GBP31536.1"/>
    <property type="molecule type" value="Genomic_DNA"/>
</dbReference>
<comment type="caution">
    <text evidence="2">The sequence shown here is derived from an EMBL/GenBank/DDBJ whole genome shotgun (WGS) entry which is preliminary data.</text>
</comment>
<feature type="region of interest" description="Disordered" evidence="1">
    <location>
        <begin position="1"/>
        <end position="32"/>
    </location>
</feature>
<keyword evidence="3" id="KW-1185">Reference proteome</keyword>
<protein>
    <submittedName>
        <fullName evidence="2">Uncharacterized protein</fullName>
    </submittedName>
</protein>
<accession>A0A4C1UZU3</accession>
<gene>
    <name evidence="2" type="ORF">EVAR_84648_1</name>
</gene>
<evidence type="ECO:0000313" key="2">
    <source>
        <dbReference type="EMBL" id="GBP31536.1"/>
    </source>
</evidence>
<reference evidence="2 3" key="1">
    <citation type="journal article" date="2019" name="Commun. Biol.">
        <title>The bagworm genome reveals a unique fibroin gene that provides high tensile strength.</title>
        <authorList>
            <person name="Kono N."/>
            <person name="Nakamura H."/>
            <person name="Ohtoshi R."/>
            <person name="Tomita M."/>
            <person name="Numata K."/>
            <person name="Arakawa K."/>
        </authorList>
    </citation>
    <scope>NUCLEOTIDE SEQUENCE [LARGE SCALE GENOMIC DNA]</scope>
</reference>
<dbReference type="AlphaFoldDB" id="A0A4C1UZU3"/>
<organism evidence="2 3">
    <name type="scientific">Eumeta variegata</name>
    <name type="common">Bagworm moth</name>
    <name type="synonym">Eumeta japonica</name>
    <dbReference type="NCBI Taxonomy" id="151549"/>
    <lineage>
        <taxon>Eukaryota</taxon>
        <taxon>Metazoa</taxon>
        <taxon>Ecdysozoa</taxon>
        <taxon>Arthropoda</taxon>
        <taxon>Hexapoda</taxon>
        <taxon>Insecta</taxon>
        <taxon>Pterygota</taxon>
        <taxon>Neoptera</taxon>
        <taxon>Endopterygota</taxon>
        <taxon>Lepidoptera</taxon>
        <taxon>Glossata</taxon>
        <taxon>Ditrysia</taxon>
        <taxon>Tineoidea</taxon>
        <taxon>Psychidae</taxon>
        <taxon>Oiketicinae</taxon>
        <taxon>Eumeta</taxon>
    </lineage>
</organism>
<proteinExistence type="predicted"/>